<proteinExistence type="predicted"/>
<reference evidence="1" key="1">
    <citation type="submission" date="2023-05" db="EMBL/GenBank/DDBJ databases">
        <authorList>
            <person name="Zhang X."/>
        </authorList>
    </citation>
    <scope>NUCLEOTIDE SEQUENCE</scope>
    <source>
        <strain evidence="1">YF14B1</strain>
    </source>
</reference>
<protein>
    <submittedName>
        <fullName evidence="1">Uncharacterized protein</fullName>
    </submittedName>
</protein>
<name>A0AAE3QIF7_9BACT</name>
<accession>A0AAE3QIF7</accession>
<dbReference type="RefSeq" id="WP_313976507.1">
    <property type="nucleotide sequence ID" value="NZ_JASJOS010000002.1"/>
</dbReference>
<evidence type="ECO:0000313" key="1">
    <source>
        <dbReference type="EMBL" id="MDJ1479937.1"/>
    </source>
</evidence>
<organism evidence="1 2">
    <name type="scientific">Xanthocytophaga flava</name>
    <dbReference type="NCBI Taxonomy" id="3048013"/>
    <lineage>
        <taxon>Bacteria</taxon>
        <taxon>Pseudomonadati</taxon>
        <taxon>Bacteroidota</taxon>
        <taxon>Cytophagia</taxon>
        <taxon>Cytophagales</taxon>
        <taxon>Rhodocytophagaceae</taxon>
        <taxon>Xanthocytophaga</taxon>
    </lineage>
</organism>
<sequence>MEEIIFINFKVTDRYYGYPDPYIADQTCVILIQDDTIEIGKYHKPTDDNPFPSFSHASNNEELKELAIRIVKEKFPQYLEYTESIVLTCPEFISNKVVW</sequence>
<dbReference type="Proteomes" id="UP001241110">
    <property type="component" value="Unassembled WGS sequence"/>
</dbReference>
<dbReference type="AlphaFoldDB" id="A0AAE3QIF7"/>
<dbReference type="EMBL" id="JASJOS010000002">
    <property type="protein sequence ID" value="MDJ1479937.1"/>
    <property type="molecule type" value="Genomic_DNA"/>
</dbReference>
<gene>
    <name evidence="1" type="ORF">QNI16_05525</name>
</gene>
<evidence type="ECO:0000313" key="2">
    <source>
        <dbReference type="Proteomes" id="UP001241110"/>
    </source>
</evidence>
<comment type="caution">
    <text evidence="1">The sequence shown here is derived from an EMBL/GenBank/DDBJ whole genome shotgun (WGS) entry which is preliminary data.</text>
</comment>